<proteinExistence type="predicted"/>
<evidence type="ECO:0000313" key="1">
    <source>
        <dbReference type="EMBL" id="CRZ12466.1"/>
    </source>
</evidence>
<accession>A0A0H5RFG2</accession>
<name>A0A0H5RFG2_9EUKA</name>
<feature type="non-terminal residue" evidence="1">
    <location>
        <position position="1"/>
    </location>
</feature>
<dbReference type="EMBL" id="HACM01012024">
    <property type="protein sequence ID" value="CRZ12466.1"/>
    <property type="molecule type" value="Transcribed_RNA"/>
</dbReference>
<protein>
    <submittedName>
        <fullName evidence="1">Uncharacterized protein</fullName>
    </submittedName>
</protein>
<sequence length="106" mass="11670">CQYCGQQQRQCLASCPTLCEALKKAVAAELLEAGADVSRRRVGGGNRRGLATNPLLNMVNVTSYPRHTQRSSMAWPTASSLIRNGLLVLHMLSQLGRRHDSERHTV</sequence>
<organism evidence="1">
    <name type="scientific">Spongospora subterranea</name>
    <dbReference type="NCBI Taxonomy" id="70186"/>
    <lineage>
        <taxon>Eukaryota</taxon>
        <taxon>Sar</taxon>
        <taxon>Rhizaria</taxon>
        <taxon>Endomyxa</taxon>
        <taxon>Phytomyxea</taxon>
        <taxon>Plasmodiophorida</taxon>
        <taxon>Plasmodiophoridae</taxon>
        <taxon>Spongospora</taxon>
    </lineage>
</organism>
<dbReference type="AlphaFoldDB" id="A0A0H5RFG2"/>
<reference evidence="1" key="1">
    <citation type="submission" date="2015-04" db="EMBL/GenBank/DDBJ databases">
        <title>The genome sequence of the plant pathogenic Rhizarian Plasmodiophora brassicae reveals insights in its biotrophic life cycle and the origin of chitin synthesis.</title>
        <authorList>
            <person name="Schwelm A."/>
            <person name="Fogelqvist J."/>
            <person name="Knaust A."/>
            <person name="Julke S."/>
            <person name="Lilja T."/>
            <person name="Dhandapani V."/>
            <person name="Bonilla-Rosso G."/>
            <person name="Karlsson M."/>
            <person name="Shevchenko A."/>
            <person name="Choi S.R."/>
            <person name="Kim H.G."/>
            <person name="Park J.Y."/>
            <person name="Lim Y.P."/>
            <person name="Ludwig-Muller J."/>
            <person name="Dixelius C."/>
        </authorList>
    </citation>
    <scope>NUCLEOTIDE SEQUENCE</scope>
    <source>
        <tissue evidence="1">Potato root galls</tissue>
    </source>
</reference>